<dbReference type="PIRSF" id="PIRSF500134">
    <property type="entry name" value="UDPglc_DH_bac"/>
    <property type="match status" value="1"/>
</dbReference>
<dbReference type="Proteomes" id="UP000186804">
    <property type="component" value="Unassembled WGS sequence"/>
</dbReference>
<dbReference type="SUPFAM" id="SSF51735">
    <property type="entry name" value="NAD(P)-binding Rossmann-fold domains"/>
    <property type="match status" value="1"/>
</dbReference>
<feature type="binding site" evidence="9">
    <location>
        <position position="38"/>
    </location>
    <ligand>
        <name>NAD(+)</name>
        <dbReference type="ChEBI" id="CHEBI:57540"/>
    </ligand>
</feature>
<dbReference type="InterPro" id="IPR028356">
    <property type="entry name" value="UDPglc_DH_euk"/>
</dbReference>
<dbReference type="EC" id="1.1.1.22" evidence="3"/>
<dbReference type="AlphaFoldDB" id="A0A1J4MUU2"/>
<sequence length="593" mass="67732">MEIIHTNRIGCIGAGYVGGPTMAMIANKCPHLSVHVCDKNPKVIDQWNSEDFNLPIYEPGLVDILKRTRNNNLYFTLDIEWVICECDILFVSVNTPTKNYGIGKGEIADLTSWESCARSISRYSKNSKIIIEKSTVPVHTADALQEVLNSQKSDDKIEFIVLSNPEFLAEGTAIHDLEFPDRILIGGPIETEIGKYCMNTLSKIYEYWIPKEKILFMNVWSSELSKLTANAFLAQRLSSINSISRLCNVTGADISEISRAIGMDSRIGSKFLNASLGFGGSCFKKDVLCLSYILESYGLSKDAKYWRSVIQLNEYQKDLFVEIILKSMFHTVKDKKILILGFAFKNNTGDTRETAATTICEKLHTEGAKLSIFDPCVKFRSIREEFIETGNHNLVDYLLEDGKYNNDESYIYERYTTALLGSVNLNNSGDLLKYNKEKVRSEDFPMNYNEKSTYKRISIEEIKDLTELARYNSKNRTKLPYINVVSSLEEGIMDSHAIVVCTDWDMFANIDYELYYQKMNKPAFIFDGRNILNHQQLFKIGFNVFRIGKKPLLHQHIQDENEVLQSFKLIRNDSNSNNKSTINKENLSFNQIN</sequence>
<evidence type="ECO:0000256" key="6">
    <source>
        <dbReference type="ARBA" id="ARBA00047473"/>
    </source>
</evidence>
<evidence type="ECO:0000256" key="4">
    <source>
        <dbReference type="ARBA" id="ARBA00023002"/>
    </source>
</evidence>
<dbReference type="InterPro" id="IPR014027">
    <property type="entry name" value="UDP-Glc/GDP-Man_DH_C"/>
</dbReference>
<dbReference type="Pfam" id="PF03721">
    <property type="entry name" value="UDPG_MGDP_dh_N"/>
    <property type="match status" value="1"/>
</dbReference>
<feature type="binding site" evidence="8">
    <location>
        <begin position="271"/>
        <end position="275"/>
    </location>
    <ligand>
        <name>substrate</name>
    </ligand>
</feature>
<dbReference type="Gene3D" id="3.40.50.720">
    <property type="entry name" value="NAD(P)-binding Rossmann-like Domain"/>
    <property type="match status" value="2"/>
</dbReference>
<dbReference type="GO" id="GO:0006065">
    <property type="term" value="P:UDP-glucuronate biosynthetic process"/>
    <property type="evidence" value="ECO:0007669"/>
    <property type="project" value="UniProtKB-UniPathway"/>
</dbReference>
<dbReference type="PANTHER" id="PTHR11374">
    <property type="entry name" value="UDP-GLUCOSE DEHYDROGENASE/UDP-MANNAC DEHYDROGENASE"/>
    <property type="match status" value="1"/>
</dbReference>
<dbReference type="NCBIfam" id="TIGR03026">
    <property type="entry name" value="NDP-sugDHase"/>
    <property type="match status" value="1"/>
</dbReference>
<feature type="active site" description="Nucleophile" evidence="7">
    <location>
        <position position="282"/>
    </location>
</feature>
<dbReference type="FunFam" id="1.20.5.100:FF:000001">
    <property type="entry name" value="UDP-glucose 6-dehydrogenase"/>
    <property type="match status" value="1"/>
</dbReference>
<evidence type="ECO:0000256" key="9">
    <source>
        <dbReference type="PIRSR" id="PIRSR500134-3"/>
    </source>
</evidence>
<dbReference type="EMBL" id="LRBS01000045">
    <property type="protein sequence ID" value="OII77179.1"/>
    <property type="molecule type" value="Genomic_DNA"/>
</dbReference>
<evidence type="ECO:0000313" key="12">
    <source>
        <dbReference type="Proteomes" id="UP000186804"/>
    </source>
</evidence>
<dbReference type="GO" id="GO:0005634">
    <property type="term" value="C:nucleus"/>
    <property type="evidence" value="ECO:0007669"/>
    <property type="project" value="TreeGrafter"/>
</dbReference>
<evidence type="ECO:0000256" key="1">
    <source>
        <dbReference type="ARBA" id="ARBA00004701"/>
    </source>
</evidence>
<feature type="binding site" evidence="9">
    <location>
        <position position="135"/>
    </location>
    <ligand>
        <name>NAD(+)</name>
        <dbReference type="ChEBI" id="CHEBI:57540"/>
    </ligand>
</feature>
<feature type="binding site" evidence="9">
    <location>
        <position position="352"/>
    </location>
    <ligand>
        <name>NAD(+)</name>
        <dbReference type="ChEBI" id="CHEBI:57540"/>
    </ligand>
</feature>
<dbReference type="Pfam" id="PF03720">
    <property type="entry name" value="UDPG_MGDP_dh_C"/>
    <property type="match status" value="2"/>
</dbReference>
<dbReference type="InterPro" id="IPR028357">
    <property type="entry name" value="UDPglc_DH_bac"/>
</dbReference>
<dbReference type="GO" id="GO:0006024">
    <property type="term" value="P:glycosaminoglycan biosynthetic process"/>
    <property type="evidence" value="ECO:0007669"/>
    <property type="project" value="TreeGrafter"/>
</dbReference>
<evidence type="ECO:0000313" key="11">
    <source>
        <dbReference type="EMBL" id="OII77179.1"/>
    </source>
</evidence>
<dbReference type="FunFam" id="3.40.50.720:FF:000032">
    <property type="entry name" value="UDP-glucose 6-dehydrogenase"/>
    <property type="match status" value="1"/>
</dbReference>
<reference evidence="11 12" key="1">
    <citation type="submission" date="2016-10" db="EMBL/GenBank/DDBJ databases">
        <title>Reductive evolution of mitochondrial metabolism and differential evolution of invasion-related proteins in Cryptosporidium.</title>
        <authorList>
            <person name="Liu S."/>
            <person name="Roellig D.M."/>
            <person name="Guo Y."/>
            <person name="Li N."/>
            <person name="Frace M.A."/>
            <person name="Tang K."/>
            <person name="Zhang L."/>
            <person name="Feng Y."/>
            <person name="Xiao L."/>
        </authorList>
    </citation>
    <scope>NUCLEOTIDE SEQUENCE [LARGE SCALE GENOMIC DNA]</scope>
    <source>
        <strain evidence="11">30847</strain>
    </source>
</reference>
<dbReference type="GO" id="GO:0003979">
    <property type="term" value="F:UDP-glucose 6-dehydrogenase activity"/>
    <property type="evidence" value="ECO:0007669"/>
    <property type="project" value="UniProtKB-EC"/>
</dbReference>
<protein>
    <recommendedName>
        <fullName evidence="3">UDP-glucose 6-dehydrogenase</fullName>
        <ecNumber evidence="3">1.1.1.22</ecNumber>
    </recommendedName>
</protein>
<feature type="binding site" evidence="8">
    <location>
        <position position="279"/>
    </location>
    <ligand>
        <name>substrate</name>
    </ligand>
</feature>
<evidence type="ECO:0000256" key="3">
    <source>
        <dbReference type="ARBA" id="ARBA00012954"/>
    </source>
</evidence>
<dbReference type="InterPro" id="IPR017476">
    <property type="entry name" value="UDP-Glc/GDP-Man"/>
</dbReference>
<comment type="caution">
    <text evidence="11">The sequence shown here is derived from an EMBL/GenBank/DDBJ whole genome shotgun (WGS) entry which is preliminary data.</text>
</comment>
<proteinExistence type="inferred from homology"/>
<keyword evidence="4" id="KW-0560">Oxidoreductase</keyword>
<feature type="binding site" evidence="8">
    <location>
        <position position="226"/>
    </location>
    <ligand>
        <name>substrate</name>
    </ligand>
</feature>
<dbReference type="Pfam" id="PF00984">
    <property type="entry name" value="UDPG_MGDP_dh"/>
    <property type="match status" value="1"/>
</dbReference>
<name>A0A1J4MUU2_9CRYT</name>
<feature type="binding site" evidence="8">
    <location>
        <begin position="167"/>
        <end position="170"/>
    </location>
    <ligand>
        <name>substrate</name>
    </ligand>
</feature>
<dbReference type="GO" id="GO:0000271">
    <property type="term" value="P:polysaccharide biosynthetic process"/>
    <property type="evidence" value="ECO:0007669"/>
    <property type="project" value="InterPro"/>
</dbReference>
<feature type="binding site" evidence="9">
    <location>
        <position position="285"/>
    </location>
    <ligand>
        <name>NAD(+)</name>
        <dbReference type="ChEBI" id="CHEBI:57540"/>
    </ligand>
</feature>
<dbReference type="GeneID" id="92366345"/>
<comment type="pathway">
    <text evidence="1">Nucleotide-sugar biosynthesis; UDP-alpha-D-glucuronate biosynthesis; UDP-alpha-D-glucuronate from UDP-alpha-D-glucose: step 1/1.</text>
</comment>
<comment type="similarity">
    <text evidence="2">Belongs to the UDP-glucose/GDP-mannose dehydrogenase family.</text>
</comment>
<dbReference type="InterPro" id="IPR001732">
    <property type="entry name" value="UDP-Glc/GDP-Man_DH_N"/>
</dbReference>
<dbReference type="InterPro" id="IPR014026">
    <property type="entry name" value="UDP-Glc/GDP-Man_DH_dimer"/>
</dbReference>
<dbReference type="PANTHER" id="PTHR11374:SF3">
    <property type="entry name" value="UDP-GLUCOSE 6-DEHYDROGENASE"/>
    <property type="match status" value="1"/>
</dbReference>
<dbReference type="PIRSF" id="PIRSF000124">
    <property type="entry name" value="UDPglc_GDPman_dh"/>
    <property type="match status" value="1"/>
</dbReference>
<dbReference type="SMART" id="SM00984">
    <property type="entry name" value="UDPG_MGDP_dh_C"/>
    <property type="match status" value="1"/>
</dbReference>
<dbReference type="InterPro" id="IPR036220">
    <property type="entry name" value="UDP-Glc/GDP-Man_DH_C_sf"/>
</dbReference>
<gene>
    <name evidence="11" type="ORF">cand_021610</name>
</gene>
<feature type="binding site" evidence="8">
    <location>
        <position position="345"/>
    </location>
    <ligand>
        <name>substrate</name>
    </ligand>
</feature>
<evidence type="ECO:0000256" key="2">
    <source>
        <dbReference type="ARBA" id="ARBA00006601"/>
    </source>
</evidence>
<dbReference type="InterPro" id="IPR008927">
    <property type="entry name" value="6-PGluconate_DH-like_C_sf"/>
</dbReference>
<dbReference type="VEuPathDB" id="CryptoDB:cand_021610"/>
<accession>A0A1J4MUU2</accession>
<dbReference type="SUPFAM" id="SSF52413">
    <property type="entry name" value="UDP-glucose/GDP-mannose dehydrogenase C-terminal domain"/>
    <property type="match status" value="2"/>
</dbReference>
<keyword evidence="5 9" id="KW-0520">NAD</keyword>
<dbReference type="InterPro" id="IPR036291">
    <property type="entry name" value="NAD(P)-bd_dom_sf"/>
</dbReference>
<keyword evidence="12" id="KW-1185">Reference proteome</keyword>
<evidence type="ECO:0000256" key="8">
    <source>
        <dbReference type="PIRSR" id="PIRSR500134-2"/>
    </source>
</evidence>
<evidence type="ECO:0000256" key="7">
    <source>
        <dbReference type="PIRSR" id="PIRSR500134-1"/>
    </source>
</evidence>
<evidence type="ECO:0000256" key="5">
    <source>
        <dbReference type="ARBA" id="ARBA00023027"/>
    </source>
</evidence>
<feature type="binding site" evidence="9">
    <location>
        <position position="170"/>
    </location>
    <ligand>
        <name>NAD(+)</name>
        <dbReference type="ChEBI" id="CHEBI:57540"/>
    </ligand>
</feature>
<feature type="domain" description="UDP-glucose/GDP-mannose dehydrogenase C-terminal" evidence="10">
    <location>
        <begin position="338"/>
        <end position="534"/>
    </location>
</feature>
<dbReference type="RefSeq" id="XP_067069025.1">
    <property type="nucleotide sequence ID" value="XM_067212391.1"/>
</dbReference>
<comment type="catalytic activity">
    <reaction evidence="6">
        <text>UDP-alpha-D-glucose + 2 NAD(+) + H2O = UDP-alpha-D-glucuronate + 2 NADH + 3 H(+)</text>
        <dbReference type="Rhea" id="RHEA:23596"/>
        <dbReference type="ChEBI" id="CHEBI:15377"/>
        <dbReference type="ChEBI" id="CHEBI:15378"/>
        <dbReference type="ChEBI" id="CHEBI:57540"/>
        <dbReference type="ChEBI" id="CHEBI:57945"/>
        <dbReference type="ChEBI" id="CHEBI:58052"/>
        <dbReference type="ChEBI" id="CHEBI:58885"/>
        <dbReference type="EC" id="1.1.1.22"/>
    </reaction>
</comment>
<organism evidence="11 12">
    <name type="scientific">Cryptosporidium andersoni</name>
    <dbReference type="NCBI Taxonomy" id="117008"/>
    <lineage>
        <taxon>Eukaryota</taxon>
        <taxon>Sar</taxon>
        <taxon>Alveolata</taxon>
        <taxon>Apicomplexa</taxon>
        <taxon>Conoidasida</taxon>
        <taxon>Coccidia</taxon>
        <taxon>Eucoccidiorida</taxon>
        <taxon>Eimeriorina</taxon>
        <taxon>Cryptosporidiidae</taxon>
        <taxon>Cryptosporidium</taxon>
    </lineage>
</organism>
<dbReference type="SUPFAM" id="SSF48179">
    <property type="entry name" value="6-phosphogluconate dehydrogenase C-terminal domain-like"/>
    <property type="match status" value="1"/>
</dbReference>
<dbReference type="Gene3D" id="1.20.5.100">
    <property type="entry name" value="Cytochrome c1, transmembrane anchor, C-terminal"/>
    <property type="match status" value="1"/>
</dbReference>
<feature type="binding site" evidence="9">
    <location>
        <position position="95"/>
    </location>
    <ligand>
        <name>NAD(+)</name>
        <dbReference type="ChEBI" id="CHEBI:57540"/>
    </ligand>
</feature>
<dbReference type="GO" id="GO:0051287">
    <property type="term" value="F:NAD binding"/>
    <property type="evidence" value="ECO:0007669"/>
    <property type="project" value="InterPro"/>
</dbReference>
<evidence type="ECO:0000259" key="10">
    <source>
        <dbReference type="SMART" id="SM00984"/>
    </source>
</evidence>
<dbReference type="OrthoDB" id="5059218at2759"/>
<dbReference type="UniPathway" id="UPA00038">
    <property type="reaction ID" value="UER00491"/>
</dbReference>